<protein>
    <recommendedName>
        <fullName evidence="6">NfeD-like C-terminal domain-containing protein</fullName>
    </recommendedName>
</protein>
<comment type="subcellular location">
    <subcellularLocation>
        <location evidence="1">Membrane</location>
        <topology evidence="1">Multi-pass membrane protein</topology>
    </subcellularLocation>
</comment>
<feature type="domain" description="NfeD-like C-terminal" evidence="6">
    <location>
        <begin position="88"/>
        <end position="147"/>
    </location>
</feature>
<keyword evidence="8" id="KW-1185">Reference proteome</keyword>
<feature type="transmembrane region" description="Helical" evidence="5">
    <location>
        <begin position="12"/>
        <end position="37"/>
    </location>
</feature>
<accession>A0A9W6C9M3</accession>
<evidence type="ECO:0000256" key="3">
    <source>
        <dbReference type="ARBA" id="ARBA00022989"/>
    </source>
</evidence>
<dbReference type="Proteomes" id="UP001145145">
    <property type="component" value="Unassembled WGS sequence"/>
</dbReference>
<dbReference type="PANTHER" id="PTHR33507:SF3">
    <property type="entry name" value="INNER MEMBRANE PROTEIN YBBJ"/>
    <property type="match status" value="1"/>
</dbReference>
<evidence type="ECO:0000313" key="8">
    <source>
        <dbReference type="Proteomes" id="UP001145145"/>
    </source>
</evidence>
<evidence type="ECO:0000256" key="1">
    <source>
        <dbReference type="ARBA" id="ARBA00004141"/>
    </source>
</evidence>
<dbReference type="InterPro" id="IPR012340">
    <property type="entry name" value="NA-bd_OB-fold"/>
</dbReference>
<evidence type="ECO:0000259" key="6">
    <source>
        <dbReference type="Pfam" id="PF01957"/>
    </source>
</evidence>
<keyword evidence="2 5" id="KW-0812">Transmembrane</keyword>
<organism evidence="7 8">
    <name type="scientific">Sellimonas catena</name>
    <dbReference type="NCBI Taxonomy" id="2994035"/>
    <lineage>
        <taxon>Bacteria</taxon>
        <taxon>Bacillati</taxon>
        <taxon>Bacillota</taxon>
        <taxon>Clostridia</taxon>
        <taxon>Lachnospirales</taxon>
        <taxon>Lachnospiraceae</taxon>
        <taxon>Sellimonas</taxon>
    </lineage>
</organism>
<sequence>MDALTPETMRIIWLLLVVILLVIELITVGLTTIWFAAGSAAAFLLSLTGAGIGWQTGIFLAVSIVLLIFTRPWALRYVNRNREKTNYESLIGKTVKVTQRISNTDQTGAAVYDGQEWTARSVEDDGTIEAGKYAVVEKIEGVKLIVREKEEK</sequence>
<name>A0A9W6C9M3_9FIRM</name>
<gene>
    <name evidence="7" type="ORF">Selli1_31280</name>
</gene>
<evidence type="ECO:0000256" key="4">
    <source>
        <dbReference type="ARBA" id="ARBA00023136"/>
    </source>
</evidence>
<dbReference type="Pfam" id="PF01957">
    <property type="entry name" value="NfeD"/>
    <property type="match status" value="1"/>
</dbReference>
<evidence type="ECO:0000313" key="7">
    <source>
        <dbReference type="EMBL" id="GLG05954.1"/>
    </source>
</evidence>
<dbReference type="InterPro" id="IPR002810">
    <property type="entry name" value="NfeD-like_C"/>
</dbReference>
<keyword evidence="4 5" id="KW-0472">Membrane</keyword>
<evidence type="ECO:0000256" key="2">
    <source>
        <dbReference type="ARBA" id="ARBA00022692"/>
    </source>
</evidence>
<comment type="caution">
    <text evidence="7">The sequence shown here is derived from an EMBL/GenBank/DDBJ whole genome shotgun (WGS) entry which is preliminary data.</text>
</comment>
<reference evidence="7 8" key="1">
    <citation type="journal article" date="2023" name="Int. J. Syst. Evol. Microbiol.">
        <title>Sellimonas catena sp. nov., isolated from human faeces.</title>
        <authorList>
            <person name="Hisatomi A."/>
            <person name="Ohkuma M."/>
            <person name="Sakamoto M."/>
        </authorList>
    </citation>
    <scope>NUCLEOTIDE SEQUENCE [LARGE SCALE GENOMIC DNA]</scope>
    <source>
        <strain evidence="7 8">12EGH17</strain>
    </source>
</reference>
<dbReference type="PANTHER" id="PTHR33507">
    <property type="entry name" value="INNER MEMBRANE PROTEIN YBBJ"/>
    <property type="match status" value="1"/>
</dbReference>
<evidence type="ECO:0000256" key="5">
    <source>
        <dbReference type="SAM" id="Phobius"/>
    </source>
</evidence>
<dbReference type="EMBL" id="BSBO01000041">
    <property type="protein sequence ID" value="GLG05954.1"/>
    <property type="molecule type" value="Genomic_DNA"/>
</dbReference>
<dbReference type="RefSeq" id="WP_330677617.1">
    <property type="nucleotide sequence ID" value="NZ_BSBO01000041.1"/>
</dbReference>
<dbReference type="InterPro" id="IPR052165">
    <property type="entry name" value="Membrane_assoc_protease"/>
</dbReference>
<dbReference type="SUPFAM" id="SSF141322">
    <property type="entry name" value="NfeD domain-like"/>
    <property type="match status" value="1"/>
</dbReference>
<keyword evidence="3 5" id="KW-1133">Transmembrane helix</keyword>
<dbReference type="Gene3D" id="2.40.50.140">
    <property type="entry name" value="Nucleic acid-binding proteins"/>
    <property type="match status" value="1"/>
</dbReference>
<dbReference type="AlphaFoldDB" id="A0A9W6C9M3"/>
<feature type="transmembrane region" description="Helical" evidence="5">
    <location>
        <begin position="43"/>
        <end position="70"/>
    </location>
</feature>
<proteinExistence type="predicted"/>
<dbReference type="GO" id="GO:0005886">
    <property type="term" value="C:plasma membrane"/>
    <property type="evidence" value="ECO:0007669"/>
    <property type="project" value="TreeGrafter"/>
</dbReference>